<sequence length="300" mass="35473">MTYRIKGKLSEFWKKLSEFEIKADDIIKTQNISKTESEKWVDQIIAFVSEKINPIPESIIEKFKYSHDEQADMFFQIGGFTDKTEEDIIRHRINQFKFKLNEFRKLRDYLSVINSLQDNKENVPIEINSIKEKLDFILEKLYILYGDNYYSVTILLETNNIETREDEPIEICNSLDKKGYIIREQTYSNKDSIKLSLKGAEYVERKKRLNKNKQKKKTNLKTNEKIDKVLKKLEELGFGQEIIFNEIEELRGLSKKLNKKTWSQVIKGKVMDLALSELISKDIATFIYESLVDEKIKLLK</sequence>
<evidence type="ECO:0000313" key="2">
    <source>
        <dbReference type="Proteomes" id="UP001597061"/>
    </source>
</evidence>
<gene>
    <name evidence="1" type="ORF">ACFQ1R_14625</name>
</gene>
<comment type="caution">
    <text evidence="1">The sequence shown here is derived from an EMBL/GenBank/DDBJ whole genome shotgun (WGS) entry which is preliminary data.</text>
</comment>
<reference evidence="2" key="1">
    <citation type="journal article" date="2019" name="Int. J. Syst. Evol. Microbiol.">
        <title>The Global Catalogue of Microorganisms (GCM) 10K type strain sequencing project: providing services to taxonomists for standard genome sequencing and annotation.</title>
        <authorList>
            <consortium name="The Broad Institute Genomics Platform"/>
            <consortium name="The Broad Institute Genome Sequencing Center for Infectious Disease"/>
            <person name="Wu L."/>
            <person name="Ma J."/>
        </authorList>
    </citation>
    <scope>NUCLEOTIDE SEQUENCE [LARGE SCALE GENOMIC DNA]</scope>
    <source>
        <strain evidence="2">CCUG 62414</strain>
    </source>
</reference>
<dbReference type="EMBL" id="JBHTJI010000042">
    <property type="protein sequence ID" value="MFD0991339.1"/>
    <property type="molecule type" value="Genomic_DNA"/>
</dbReference>
<accession>A0ABW3JLV8</accession>
<protein>
    <submittedName>
        <fullName evidence="1">Uncharacterized protein</fullName>
    </submittedName>
</protein>
<proteinExistence type="predicted"/>
<dbReference type="Proteomes" id="UP001597061">
    <property type="component" value="Unassembled WGS sequence"/>
</dbReference>
<dbReference type="RefSeq" id="WP_379927017.1">
    <property type="nucleotide sequence ID" value="NZ_JBHTJI010000042.1"/>
</dbReference>
<evidence type="ECO:0000313" key="1">
    <source>
        <dbReference type="EMBL" id="MFD0991339.1"/>
    </source>
</evidence>
<keyword evidence="2" id="KW-1185">Reference proteome</keyword>
<organism evidence="1 2">
    <name type="scientific">Mariniflexile jejuense</name>
    <dbReference type="NCBI Taxonomy" id="1173582"/>
    <lineage>
        <taxon>Bacteria</taxon>
        <taxon>Pseudomonadati</taxon>
        <taxon>Bacteroidota</taxon>
        <taxon>Flavobacteriia</taxon>
        <taxon>Flavobacteriales</taxon>
        <taxon>Flavobacteriaceae</taxon>
        <taxon>Mariniflexile</taxon>
    </lineage>
</organism>
<name>A0ABW3JLV8_9FLAO</name>